<dbReference type="Pfam" id="PF12705">
    <property type="entry name" value="PDDEXK_1"/>
    <property type="match status" value="1"/>
</dbReference>
<name>A0A6J5RW00_9CAUD</name>
<accession>A0A6J5RW00</accession>
<dbReference type="InterPro" id="IPR038726">
    <property type="entry name" value="PDDEXK_AddAB-type"/>
</dbReference>
<reference evidence="2" key="1">
    <citation type="submission" date="2020-05" db="EMBL/GenBank/DDBJ databases">
        <authorList>
            <person name="Chiriac C."/>
            <person name="Salcher M."/>
            <person name="Ghai R."/>
            <person name="Kavagutti S V."/>
        </authorList>
    </citation>
    <scope>NUCLEOTIDE SEQUENCE</scope>
</reference>
<sequence>MKPRLLSYSEIETAMTCWARWDFAYGGRLAGDTLKSKSIAPILSDGRAWGAGVAAWHAATDSLLAPIQAHHALSDSLDADEAEMHDHGIPVDQVQRLESENRLGEMLDHYMATASPLPNLTRLEGEVIVAIPSRSGKHASTRYRFQCFLDGFTDADGEQWIVEFKLRRQLQQAALVQKSRQPRWYAWALTTSQNGHAPTGVLIDERLNDVPKPARILKSGKPSHAKDQLCTSEDYVAVCLAADEQPKIEIVEHLRTRQWQQRIPLLFRSGEIDEAGQDLVSAAKLIRDLDSGVLTPVRNASQFHCGGCRYREVCAEPSDKLFVDSLFERTVPKRLRELEVK</sequence>
<evidence type="ECO:0000259" key="1">
    <source>
        <dbReference type="Pfam" id="PF12705"/>
    </source>
</evidence>
<protein>
    <submittedName>
        <fullName evidence="2">PD-(D/E)XK nuclease superfamily</fullName>
    </submittedName>
</protein>
<feature type="domain" description="PD-(D/E)XK endonuclease-like" evidence="1">
    <location>
        <begin position="6"/>
        <end position="314"/>
    </location>
</feature>
<evidence type="ECO:0000313" key="2">
    <source>
        <dbReference type="EMBL" id="CAB4197781.1"/>
    </source>
</evidence>
<dbReference type="EMBL" id="LR797260">
    <property type="protein sequence ID" value="CAB4197781.1"/>
    <property type="molecule type" value="Genomic_DNA"/>
</dbReference>
<proteinExistence type="predicted"/>
<dbReference type="Gene3D" id="3.90.320.10">
    <property type="match status" value="1"/>
</dbReference>
<organism evidence="2">
    <name type="scientific">uncultured Caudovirales phage</name>
    <dbReference type="NCBI Taxonomy" id="2100421"/>
    <lineage>
        <taxon>Viruses</taxon>
        <taxon>Duplodnaviria</taxon>
        <taxon>Heunggongvirae</taxon>
        <taxon>Uroviricota</taxon>
        <taxon>Caudoviricetes</taxon>
        <taxon>Peduoviridae</taxon>
        <taxon>Maltschvirus</taxon>
        <taxon>Maltschvirus maltsch</taxon>
    </lineage>
</organism>
<dbReference type="InterPro" id="IPR011604">
    <property type="entry name" value="PDDEXK-like_dom_sf"/>
</dbReference>
<gene>
    <name evidence="2" type="ORF">UFOVP1313_31</name>
</gene>